<protein>
    <submittedName>
        <fullName evidence="1">Uncharacterized protein</fullName>
    </submittedName>
</protein>
<evidence type="ECO:0000313" key="2">
    <source>
        <dbReference type="Proteomes" id="UP000306038"/>
    </source>
</evidence>
<comment type="caution">
    <text evidence="1">The sequence shown here is derived from an EMBL/GenBank/DDBJ whole genome shotgun (WGS) entry which is preliminary data.</text>
</comment>
<dbReference type="RefSeq" id="WP_136522685.1">
    <property type="nucleotide sequence ID" value="NZ_SDLV01000031.1"/>
</dbReference>
<keyword evidence="2" id="KW-1185">Reference proteome</keyword>
<evidence type="ECO:0000313" key="1">
    <source>
        <dbReference type="EMBL" id="THV57491.1"/>
    </source>
</evidence>
<accession>A0ABY2R475</accession>
<dbReference type="Proteomes" id="UP000306038">
    <property type="component" value="Unassembled WGS sequence"/>
</dbReference>
<gene>
    <name evidence="1" type="ORF">EK417_15810</name>
</gene>
<name>A0ABY2R475_9FLAO</name>
<proteinExistence type="predicted"/>
<sequence>MDKNYFLSYGYKIKFLLLPVAAVTPNTKLISVMRAKPVLSYSADIKNYPQVVLADVFVYMCSEAKNIWHAINRLFAHKKGTHTFYGKNFLYNLFSFNKIKLGAISNKLIYSCQKHMENICMTFREVKKLL</sequence>
<dbReference type="EMBL" id="SDLV01000031">
    <property type="protein sequence ID" value="THV57491.1"/>
    <property type="molecule type" value="Genomic_DNA"/>
</dbReference>
<reference evidence="1 2" key="1">
    <citation type="submission" date="2019-01" db="EMBL/GenBank/DDBJ databases">
        <authorList>
            <person name="B I."/>
            <person name="Ch S."/>
            <person name="Ch V.R."/>
        </authorList>
    </citation>
    <scope>NUCLEOTIDE SEQUENCE [LARGE SCALE GENOMIC DNA]</scope>
    <source>
        <strain evidence="1 2">JC507</strain>
    </source>
</reference>
<organism evidence="1 2">
    <name type="scientific">Chryseobacterium candidae</name>
    <dbReference type="NCBI Taxonomy" id="1978493"/>
    <lineage>
        <taxon>Bacteria</taxon>
        <taxon>Pseudomonadati</taxon>
        <taxon>Bacteroidota</taxon>
        <taxon>Flavobacteriia</taxon>
        <taxon>Flavobacteriales</taxon>
        <taxon>Weeksellaceae</taxon>
        <taxon>Chryseobacterium group</taxon>
        <taxon>Chryseobacterium</taxon>
    </lineage>
</organism>